<proteinExistence type="inferred from homology"/>
<evidence type="ECO:0000256" key="2">
    <source>
        <dbReference type="ARBA" id="ARBA00009610"/>
    </source>
</evidence>
<dbReference type="KEGG" id="tbl:TBLA_0B06930"/>
<comment type="similarity">
    <text evidence="2">Belongs to the PIGH family.</text>
</comment>
<dbReference type="OMA" id="NASAFWI"/>
<dbReference type="GO" id="GO:0000506">
    <property type="term" value="C:glycosylphosphatidylinositol-N-acetylglucosaminyltransferase (GPI-GnT) complex"/>
    <property type="evidence" value="ECO:0007669"/>
    <property type="project" value="InterPro"/>
</dbReference>
<dbReference type="PANTHER" id="PTHR15231">
    <property type="entry name" value="PHOSPHATIDYLINOSITOL N-ACETYLGLUCOSAMINYLTRANSFERASE SUBUNIT H"/>
    <property type="match status" value="1"/>
</dbReference>
<gene>
    <name evidence="5" type="primary">TBLA0B06930</name>
    <name evidence="5" type="ORF">TBLA_0B06930</name>
</gene>
<dbReference type="STRING" id="1071380.I2GZG2"/>
<keyword evidence="3" id="KW-1133">Transmembrane helix</keyword>
<dbReference type="eggNOG" id="ENOG502S6Z2">
    <property type="taxonomic scope" value="Eukaryota"/>
</dbReference>
<reference evidence="5 6" key="1">
    <citation type="journal article" date="2011" name="Proc. Natl. Acad. Sci. U.S.A.">
        <title>Evolutionary erosion of yeast sex chromosomes by mating-type switching accidents.</title>
        <authorList>
            <person name="Gordon J.L."/>
            <person name="Armisen D."/>
            <person name="Proux-Wera E."/>
            <person name="Oheigeartaigh S.S."/>
            <person name="Byrne K.P."/>
            <person name="Wolfe K.H."/>
        </authorList>
    </citation>
    <scope>NUCLEOTIDE SEQUENCE [LARGE SCALE GENOMIC DNA]</scope>
    <source>
        <strain evidence="6">ATCC 34711 / CBS 6284 / DSM 70876 / NBRC 10599 / NRRL Y-10934 / UCD 77-7</strain>
    </source>
</reference>
<dbReference type="InterPro" id="IPR019328">
    <property type="entry name" value="PIGH-H_dom"/>
</dbReference>
<dbReference type="FunCoup" id="I2GZG2">
    <property type="interactions" value="91"/>
</dbReference>
<dbReference type="AlphaFoldDB" id="I2GZG2"/>
<protein>
    <recommendedName>
        <fullName evidence="4">Phosphatidylinositol N-acetylglucosaminyltransferase subunit H conserved domain-containing protein</fullName>
    </recommendedName>
</protein>
<feature type="transmembrane region" description="Helical" evidence="3">
    <location>
        <begin position="72"/>
        <end position="91"/>
    </location>
</feature>
<dbReference type="EMBL" id="HE806317">
    <property type="protein sequence ID" value="CCH59514.1"/>
    <property type="molecule type" value="Genomic_DNA"/>
</dbReference>
<evidence type="ECO:0000256" key="3">
    <source>
        <dbReference type="SAM" id="Phobius"/>
    </source>
</evidence>
<dbReference type="GO" id="GO:0006506">
    <property type="term" value="P:GPI anchor biosynthetic process"/>
    <property type="evidence" value="ECO:0007669"/>
    <property type="project" value="UniProtKB-UniPathway"/>
</dbReference>
<keyword evidence="6" id="KW-1185">Reference proteome</keyword>
<name>I2GZG2_HENB6</name>
<evidence type="ECO:0000256" key="1">
    <source>
        <dbReference type="ARBA" id="ARBA00004687"/>
    </source>
</evidence>
<evidence type="ECO:0000259" key="4">
    <source>
        <dbReference type="Pfam" id="PF10181"/>
    </source>
</evidence>
<comment type="pathway">
    <text evidence="1">Glycolipid biosynthesis; glycosylphosphatidylinositol-anchor biosynthesis.</text>
</comment>
<keyword evidence="3" id="KW-0472">Membrane</keyword>
<evidence type="ECO:0000313" key="5">
    <source>
        <dbReference type="EMBL" id="CCH59514.1"/>
    </source>
</evidence>
<accession>I2GZG2</accession>
<feature type="transmembrane region" description="Helical" evidence="3">
    <location>
        <begin position="46"/>
        <end position="66"/>
    </location>
</feature>
<dbReference type="InterPro" id="IPR044215">
    <property type="entry name" value="PIG-H"/>
</dbReference>
<dbReference type="RefSeq" id="XP_004179033.1">
    <property type="nucleotide sequence ID" value="XM_004178985.1"/>
</dbReference>
<feature type="domain" description="Phosphatidylinositol N-acetylglucosaminyltransferase subunit H conserved" evidence="4">
    <location>
        <begin position="98"/>
        <end position="172"/>
    </location>
</feature>
<dbReference type="UniPathway" id="UPA00196"/>
<dbReference type="HOGENOM" id="CLU_106408_0_0_1"/>
<dbReference type="OrthoDB" id="6256716at2759"/>
<dbReference type="Proteomes" id="UP000002866">
    <property type="component" value="Chromosome 2"/>
</dbReference>
<organism evidence="5 6">
    <name type="scientific">Henningerozyma blattae (strain ATCC 34711 / CBS 6284 / DSM 70876 / NBRC 10599 / NRRL Y-10934 / UCD 77-7)</name>
    <name type="common">Yeast</name>
    <name type="synonym">Tetrapisispora blattae</name>
    <dbReference type="NCBI Taxonomy" id="1071380"/>
    <lineage>
        <taxon>Eukaryota</taxon>
        <taxon>Fungi</taxon>
        <taxon>Dikarya</taxon>
        <taxon>Ascomycota</taxon>
        <taxon>Saccharomycotina</taxon>
        <taxon>Saccharomycetes</taxon>
        <taxon>Saccharomycetales</taxon>
        <taxon>Saccharomycetaceae</taxon>
        <taxon>Henningerozyma</taxon>
    </lineage>
</organism>
<dbReference type="Pfam" id="PF10181">
    <property type="entry name" value="PIG-H"/>
    <property type="match status" value="1"/>
</dbReference>
<dbReference type="GO" id="GO:0017176">
    <property type="term" value="F:phosphatidylinositol N-acetylglucosaminyltransferase activity"/>
    <property type="evidence" value="ECO:0007669"/>
    <property type="project" value="EnsemblFungi"/>
</dbReference>
<keyword evidence="3" id="KW-0812">Transmembrane</keyword>
<evidence type="ECO:0000313" key="6">
    <source>
        <dbReference type="Proteomes" id="UP000002866"/>
    </source>
</evidence>
<dbReference type="InParanoid" id="I2GZG2"/>
<sequence length="213" mass="24787">MRNIKTNALIRDAITKEKYQLLIKRTKDGKYMKCTAIPAHYSMLKYIKLLIICLAIALVRYLMFAMFSEDYISLKIPLLPILLFIFSLFIIRSPSISSITIIHGYGIQISTTCGLLIFPDVWNHKLFQQSDFIPRDVIVDIVINEGFNRSFQVIFYLAIITKNNGKLTLLFPLSMNIRLDDQRMLYNLSRKTLFDPHDGLFSLANYQRDRFSS</sequence>
<dbReference type="PANTHER" id="PTHR15231:SF1">
    <property type="entry name" value="PHOSPHATIDYLINOSITOL N-ACETYLGLUCOSAMINYLTRANSFERASE SUBUNIT H"/>
    <property type="match status" value="1"/>
</dbReference>
<dbReference type="GeneID" id="14494337"/>